<evidence type="ECO:0000313" key="2">
    <source>
        <dbReference type="EMBL" id="MBO8456036.1"/>
    </source>
</evidence>
<dbReference type="Gene3D" id="3.40.50.2000">
    <property type="entry name" value="Glycogen Phosphorylase B"/>
    <property type="match status" value="2"/>
</dbReference>
<proteinExistence type="predicted"/>
<dbReference type="SUPFAM" id="SSF53756">
    <property type="entry name" value="UDP-Glycosyltransferase/glycogen phosphorylase"/>
    <property type="match status" value="1"/>
</dbReference>
<dbReference type="EMBL" id="JADIMK010000068">
    <property type="protein sequence ID" value="MBO8456036.1"/>
    <property type="molecule type" value="Genomic_DNA"/>
</dbReference>
<dbReference type="AlphaFoldDB" id="A0A9D9HLJ5"/>
<organism evidence="2 3">
    <name type="scientific">Candidatus Cryptobacteroides intestinigallinarum</name>
    <dbReference type="NCBI Taxonomy" id="2840767"/>
    <lineage>
        <taxon>Bacteria</taxon>
        <taxon>Pseudomonadati</taxon>
        <taxon>Bacteroidota</taxon>
        <taxon>Bacteroidia</taxon>
        <taxon>Bacteroidales</taxon>
        <taxon>Candidatus Cryptobacteroides</taxon>
    </lineage>
</organism>
<gene>
    <name evidence="2" type="ORF">IAC08_06490</name>
</gene>
<dbReference type="Pfam" id="PF13439">
    <property type="entry name" value="Glyco_transf_4"/>
    <property type="match status" value="1"/>
</dbReference>
<reference evidence="2" key="2">
    <citation type="journal article" date="2021" name="PeerJ">
        <title>Extensive microbial diversity within the chicken gut microbiome revealed by metagenomics and culture.</title>
        <authorList>
            <person name="Gilroy R."/>
            <person name="Ravi A."/>
            <person name="Getino M."/>
            <person name="Pursley I."/>
            <person name="Horton D.L."/>
            <person name="Alikhan N.F."/>
            <person name="Baker D."/>
            <person name="Gharbi K."/>
            <person name="Hall N."/>
            <person name="Watson M."/>
            <person name="Adriaenssens E.M."/>
            <person name="Foster-Nyarko E."/>
            <person name="Jarju S."/>
            <person name="Secka A."/>
            <person name="Antonio M."/>
            <person name="Oren A."/>
            <person name="Chaudhuri R.R."/>
            <person name="La Ragione R."/>
            <person name="Hildebrand F."/>
            <person name="Pallen M.J."/>
        </authorList>
    </citation>
    <scope>NUCLEOTIDE SEQUENCE</scope>
    <source>
        <strain evidence="2">B1-3475</strain>
    </source>
</reference>
<accession>A0A9D9HLJ5</accession>
<evidence type="ECO:0000313" key="3">
    <source>
        <dbReference type="Proteomes" id="UP000823617"/>
    </source>
</evidence>
<evidence type="ECO:0000259" key="1">
    <source>
        <dbReference type="Pfam" id="PF13439"/>
    </source>
</evidence>
<comment type="caution">
    <text evidence="2">The sequence shown here is derived from an EMBL/GenBank/DDBJ whole genome shotgun (WGS) entry which is preliminary data.</text>
</comment>
<dbReference type="Proteomes" id="UP000823617">
    <property type="component" value="Unassembled WGS sequence"/>
</dbReference>
<sequence length="445" mass="51084">MKRVLVITYYWPPSGGSGVQRWVKFSKYLPEYGWQPVIYTPENPDLTTTDKTLEEEIPECAEVIRRHIFEPYGIYRKLTGGRKASDGEVNPINSQKKSFLKKISMYIRGNLFIPDPRCLWIRPSARFLCRYLKEHPVDVIVSTGPPHSMHLIARKVSIATGIPWIADFRDPWTRMFYFKHLQLSRWATRKHTKLEKQVLDDASVIVAVSPLVQEDFQSMTSTPVELITNGYDESDFEQVVEPDGYFNIVHTGLFASDGNPDVLWQILGEKCRKDKLFKKMLRIRLAGKTDREIISSMRSCGLDENLLDLGYQPHQIAVREQKGASLLILPLRKEPEYKAVLPGKLFEYLASRRPVLGIGQEDGAMARILHRTKAGVVYDWNNRSGMESYIDSCWESFKEGGLENEEGSIAQYSRKVLAGRMATLMESLLEGSRQHRQHQQKDTAQ</sequence>
<reference evidence="2" key="1">
    <citation type="submission" date="2020-10" db="EMBL/GenBank/DDBJ databases">
        <authorList>
            <person name="Gilroy R."/>
        </authorList>
    </citation>
    <scope>NUCLEOTIDE SEQUENCE</scope>
    <source>
        <strain evidence="2">B1-3475</strain>
    </source>
</reference>
<dbReference type="GO" id="GO:0016757">
    <property type="term" value="F:glycosyltransferase activity"/>
    <property type="evidence" value="ECO:0007669"/>
    <property type="project" value="UniProtKB-ARBA"/>
</dbReference>
<feature type="domain" description="Glycosyltransferase subfamily 4-like N-terminal" evidence="1">
    <location>
        <begin position="110"/>
        <end position="233"/>
    </location>
</feature>
<dbReference type="InterPro" id="IPR028098">
    <property type="entry name" value="Glyco_trans_4-like_N"/>
</dbReference>
<protein>
    <submittedName>
        <fullName evidence="2">Glycosyltransferase</fullName>
    </submittedName>
</protein>
<name>A0A9D9HLJ5_9BACT</name>